<dbReference type="CTD" id="36346739"/>
<gene>
    <name evidence="2" type="ORF">EGR_11024</name>
</gene>
<dbReference type="RefSeq" id="XP_024345314.1">
    <property type="nucleotide sequence ID" value="XM_024500273.1"/>
</dbReference>
<proteinExistence type="predicted"/>
<feature type="region of interest" description="Disordered" evidence="1">
    <location>
        <begin position="63"/>
        <end position="85"/>
    </location>
</feature>
<dbReference type="EMBL" id="APAU02000333">
    <property type="protein sequence ID" value="EUB54118.1"/>
    <property type="molecule type" value="Genomic_DNA"/>
</dbReference>
<dbReference type="Proteomes" id="UP000019149">
    <property type="component" value="Unassembled WGS sequence"/>
</dbReference>
<accession>W6TZH5</accession>
<protein>
    <submittedName>
        <fullName evidence="2">Uncharacterized protein</fullName>
    </submittedName>
</protein>
<dbReference type="AlphaFoldDB" id="W6TZH5"/>
<evidence type="ECO:0000313" key="2">
    <source>
        <dbReference type="EMBL" id="EUB54118.1"/>
    </source>
</evidence>
<name>W6TZH5_ECHGR</name>
<evidence type="ECO:0000313" key="3">
    <source>
        <dbReference type="Proteomes" id="UP000019149"/>
    </source>
</evidence>
<evidence type="ECO:0000256" key="1">
    <source>
        <dbReference type="SAM" id="MobiDB-lite"/>
    </source>
</evidence>
<dbReference type="GeneID" id="36346739"/>
<comment type="caution">
    <text evidence="2">The sequence shown here is derived from an EMBL/GenBank/DDBJ whole genome shotgun (WGS) entry which is preliminary data.</text>
</comment>
<keyword evidence="3" id="KW-1185">Reference proteome</keyword>
<feature type="compositionally biased region" description="Polar residues" evidence="1">
    <location>
        <begin position="63"/>
        <end position="74"/>
    </location>
</feature>
<dbReference type="KEGG" id="egl:EGR_11024"/>
<feature type="region of interest" description="Disordered" evidence="1">
    <location>
        <begin position="1"/>
        <end position="22"/>
    </location>
</feature>
<organism evidence="2 3">
    <name type="scientific">Echinococcus granulosus</name>
    <name type="common">Hydatid tapeworm</name>
    <dbReference type="NCBI Taxonomy" id="6210"/>
    <lineage>
        <taxon>Eukaryota</taxon>
        <taxon>Metazoa</taxon>
        <taxon>Spiralia</taxon>
        <taxon>Lophotrochozoa</taxon>
        <taxon>Platyhelminthes</taxon>
        <taxon>Cestoda</taxon>
        <taxon>Eucestoda</taxon>
        <taxon>Cyclophyllidea</taxon>
        <taxon>Taeniidae</taxon>
        <taxon>Echinococcus</taxon>
        <taxon>Echinococcus granulosus group</taxon>
    </lineage>
</organism>
<reference evidence="2 3" key="1">
    <citation type="journal article" date="2013" name="Nat. Genet.">
        <title>The genome of the hydatid tapeworm Echinococcus granulosus.</title>
        <authorList>
            <person name="Zheng H."/>
            <person name="Zhang W."/>
            <person name="Zhang L."/>
            <person name="Zhang Z."/>
            <person name="Li J."/>
            <person name="Lu G."/>
            <person name="Zhu Y."/>
            <person name="Wang Y."/>
            <person name="Huang Y."/>
            <person name="Liu J."/>
            <person name="Kang H."/>
            <person name="Chen J."/>
            <person name="Wang L."/>
            <person name="Chen A."/>
            <person name="Yu S."/>
            <person name="Gao Z."/>
            <person name="Jin L."/>
            <person name="Gu W."/>
            <person name="Wang Z."/>
            <person name="Zhao L."/>
            <person name="Shi B."/>
            <person name="Wen H."/>
            <person name="Lin R."/>
            <person name="Jones M.K."/>
            <person name="Brejova B."/>
            <person name="Vinar T."/>
            <person name="Zhao G."/>
            <person name="McManus D.P."/>
            <person name="Chen Z."/>
            <person name="Zhou Y."/>
            <person name="Wang S."/>
        </authorList>
    </citation>
    <scope>NUCLEOTIDE SEQUENCE [LARGE SCALE GENOMIC DNA]</scope>
</reference>
<sequence>MRPGSIGTGESENGSGRLDPLITAVPHPVPPRAAFSAKWLSVKLTTVLLAAPLEECVSLLAMNTQPRSSSSTPTIHAVRESEWDR</sequence>